<gene>
    <name evidence="7" type="primary">srtF_3</name>
    <name evidence="6" type="synonym">srtF_4</name>
    <name evidence="8" type="ORF">EJA00_04960</name>
    <name evidence="6" type="ORF">ERS132385_01913</name>
    <name evidence="7" type="ORF">ERS132394_01846</name>
</gene>
<protein>
    <submittedName>
        <fullName evidence="8">ATP-binding cassette domain-containing protein</fullName>
    </submittedName>
    <submittedName>
        <fullName evidence="6">Lantibiotic transport ATP-binding protein srtF</fullName>
    </submittedName>
</protein>
<dbReference type="Pfam" id="PF00005">
    <property type="entry name" value="ABC_tran"/>
    <property type="match status" value="1"/>
</dbReference>
<dbReference type="PANTHER" id="PTHR43335:SF4">
    <property type="entry name" value="ABC TRANSPORTER, ATP-BINDING PROTEIN"/>
    <property type="match status" value="1"/>
</dbReference>
<dbReference type="PROSITE" id="PS00211">
    <property type="entry name" value="ABC_TRANSPORTER_1"/>
    <property type="match status" value="1"/>
</dbReference>
<evidence type="ECO:0000313" key="6">
    <source>
        <dbReference type="EMBL" id="CYU91480.1"/>
    </source>
</evidence>
<dbReference type="Proteomes" id="UP000273973">
    <property type="component" value="Unassembled WGS sequence"/>
</dbReference>
<dbReference type="EMBL" id="RSDG01000025">
    <property type="protein sequence ID" value="RRR49101.1"/>
    <property type="molecule type" value="Genomic_DNA"/>
</dbReference>
<dbReference type="InterPro" id="IPR003439">
    <property type="entry name" value="ABC_transporter-like_ATP-bd"/>
</dbReference>
<dbReference type="RefSeq" id="WP_024380656.1">
    <property type="nucleotide sequence ID" value="NZ_CEEO01000064.1"/>
</dbReference>
<dbReference type="EMBL" id="FIFW01000024">
    <property type="protein sequence ID" value="CYU91480.1"/>
    <property type="molecule type" value="Genomic_DNA"/>
</dbReference>
<evidence type="ECO:0000313" key="11">
    <source>
        <dbReference type="Proteomes" id="UP000273973"/>
    </source>
</evidence>
<organism evidence="8 11">
    <name type="scientific">Streptococcus suis</name>
    <dbReference type="NCBI Taxonomy" id="1307"/>
    <lineage>
        <taxon>Bacteria</taxon>
        <taxon>Bacillati</taxon>
        <taxon>Bacillota</taxon>
        <taxon>Bacilli</taxon>
        <taxon>Lactobacillales</taxon>
        <taxon>Streptococcaceae</taxon>
        <taxon>Streptococcus</taxon>
    </lineage>
</organism>
<proteinExistence type="inferred from homology"/>
<keyword evidence="2" id="KW-0813">Transport</keyword>
<evidence type="ECO:0000256" key="1">
    <source>
        <dbReference type="ARBA" id="ARBA00005417"/>
    </source>
</evidence>
<evidence type="ECO:0000259" key="5">
    <source>
        <dbReference type="PROSITE" id="PS50893"/>
    </source>
</evidence>
<comment type="similarity">
    <text evidence="1">Belongs to the ABC transporter superfamily.</text>
</comment>
<reference evidence="9 10" key="1">
    <citation type="submission" date="2016-02" db="EMBL/GenBank/DDBJ databases">
        <authorList>
            <consortium name="Pathogen Informatics"/>
        </authorList>
    </citation>
    <scope>NUCLEOTIDE SEQUENCE [LARGE SCALE GENOMIC DNA]</scope>
    <source>
        <strain evidence="6 10">LSS23</strain>
        <strain evidence="7 9">LSS32</strain>
    </source>
</reference>
<dbReference type="Proteomes" id="UP000072618">
    <property type="component" value="Unassembled WGS sequence"/>
</dbReference>
<dbReference type="SUPFAM" id="SSF52540">
    <property type="entry name" value="P-loop containing nucleoside triphosphate hydrolases"/>
    <property type="match status" value="1"/>
</dbReference>
<keyword evidence="4 8" id="KW-0067">ATP-binding</keyword>
<name>A0A0Z8EXB1_STRSU</name>
<evidence type="ECO:0000313" key="9">
    <source>
        <dbReference type="Proteomes" id="UP000072618"/>
    </source>
</evidence>
<dbReference type="GO" id="GO:0016887">
    <property type="term" value="F:ATP hydrolysis activity"/>
    <property type="evidence" value="ECO:0007669"/>
    <property type="project" value="InterPro"/>
</dbReference>
<evidence type="ECO:0000256" key="3">
    <source>
        <dbReference type="ARBA" id="ARBA00022741"/>
    </source>
</evidence>
<dbReference type="EMBL" id="FIGJ01000025">
    <property type="protein sequence ID" value="CYU95725.1"/>
    <property type="molecule type" value="Genomic_DNA"/>
</dbReference>
<evidence type="ECO:0000313" key="10">
    <source>
        <dbReference type="Proteomes" id="UP000073434"/>
    </source>
</evidence>
<dbReference type="Proteomes" id="UP000073434">
    <property type="component" value="Unassembled WGS sequence"/>
</dbReference>
<dbReference type="PANTHER" id="PTHR43335">
    <property type="entry name" value="ABC TRANSPORTER, ATP-BINDING PROTEIN"/>
    <property type="match status" value="1"/>
</dbReference>
<dbReference type="InterPro" id="IPR017871">
    <property type="entry name" value="ABC_transporter-like_CS"/>
</dbReference>
<dbReference type="Gene3D" id="3.40.50.300">
    <property type="entry name" value="P-loop containing nucleotide triphosphate hydrolases"/>
    <property type="match status" value="1"/>
</dbReference>
<dbReference type="InterPro" id="IPR027417">
    <property type="entry name" value="P-loop_NTPase"/>
</dbReference>
<dbReference type="InterPro" id="IPR003593">
    <property type="entry name" value="AAA+_ATPase"/>
</dbReference>
<dbReference type="AlphaFoldDB" id="A0A0Z8EXB1"/>
<evidence type="ECO:0000313" key="8">
    <source>
        <dbReference type="EMBL" id="RRR49101.1"/>
    </source>
</evidence>
<feature type="domain" description="ABC transporter" evidence="5">
    <location>
        <begin position="2"/>
        <end position="228"/>
    </location>
</feature>
<keyword evidence="3" id="KW-0547">Nucleotide-binding</keyword>
<dbReference type="OrthoDB" id="9804819at2"/>
<reference evidence="8 11" key="3">
    <citation type="submission" date="2018-12" db="EMBL/GenBank/DDBJ databases">
        <title>Whole-genome sequences of fifteen clinical Streptococcus suis strains isolated from pigs between 2006 and 2018.</title>
        <authorList>
            <person name="Stevens M.J.A."/>
            <person name="Cernela N."/>
            <person name="Spoerry Serrano N."/>
            <person name="Schmitt S."/>
            <person name="Schrenzel J."/>
            <person name="Stephan R."/>
        </authorList>
    </citation>
    <scope>NUCLEOTIDE SEQUENCE [LARGE SCALE GENOMIC DNA]</scope>
    <source>
        <strain evidence="8 11">SS1014</strain>
    </source>
</reference>
<reference evidence="8 11" key="2">
    <citation type="submission" date="2018-11" db="EMBL/GenBank/DDBJ databases">
        <authorList>
            <person name="Stevens M.J."/>
            <person name="Cernela N."/>
            <person name="Spoerry Serrano N."/>
            <person name="Schmitt S."/>
            <person name="Schrenzel J."/>
            <person name="Stephan R."/>
        </authorList>
    </citation>
    <scope>NUCLEOTIDE SEQUENCE [LARGE SCALE GENOMIC DNA]</scope>
    <source>
        <strain evidence="8 11">SS1014</strain>
    </source>
</reference>
<evidence type="ECO:0000313" key="7">
    <source>
        <dbReference type="EMBL" id="CYU95725.1"/>
    </source>
</evidence>
<sequence length="235" mass="25958">MIQIEKISKGFGGKTVLSEVSFTAKEGEVTALIGPNGSGKSTLIKILLGLISPDEGRATFDGKVYEELSDTPFTYVGSFLDSFQPNPTRTAYSHLRWIALTSGIDKQRCLECLKIVGLQDVGNKKIKDYSLGMKQRLGLATAILANPKILILDEPINGLDPDGIRWVREFLREFVRDDKIVLITSHYMNELELTVDKIVGLSNGKVVIDGSSKDVLEEYGSFEEAYFKSVTNEMG</sequence>
<evidence type="ECO:0000256" key="4">
    <source>
        <dbReference type="ARBA" id="ARBA00022840"/>
    </source>
</evidence>
<dbReference type="PROSITE" id="PS50893">
    <property type="entry name" value="ABC_TRANSPORTER_2"/>
    <property type="match status" value="1"/>
</dbReference>
<evidence type="ECO:0000256" key="2">
    <source>
        <dbReference type="ARBA" id="ARBA00022448"/>
    </source>
</evidence>
<accession>A0A0Z8EXB1</accession>
<dbReference type="GO" id="GO:0005524">
    <property type="term" value="F:ATP binding"/>
    <property type="evidence" value="ECO:0007669"/>
    <property type="project" value="UniProtKB-KW"/>
</dbReference>
<dbReference type="SMART" id="SM00382">
    <property type="entry name" value="AAA"/>
    <property type="match status" value="1"/>
</dbReference>